<dbReference type="AlphaFoldDB" id="A0A9W9HLP7"/>
<name>A0A9W9HLP7_9EURO</name>
<dbReference type="Pfam" id="PF00172">
    <property type="entry name" value="Zn_clus"/>
    <property type="match status" value="1"/>
</dbReference>
<dbReference type="GO" id="GO:0008270">
    <property type="term" value="F:zinc ion binding"/>
    <property type="evidence" value="ECO:0007669"/>
    <property type="project" value="InterPro"/>
</dbReference>
<dbReference type="OrthoDB" id="2991872at2759"/>
<dbReference type="Proteomes" id="UP001146351">
    <property type="component" value="Unassembled WGS sequence"/>
</dbReference>
<dbReference type="GO" id="GO:0000981">
    <property type="term" value="F:DNA-binding transcription factor activity, RNA polymerase II-specific"/>
    <property type="evidence" value="ECO:0007669"/>
    <property type="project" value="InterPro"/>
</dbReference>
<evidence type="ECO:0000256" key="1">
    <source>
        <dbReference type="ARBA" id="ARBA00023015"/>
    </source>
</evidence>
<dbReference type="SUPFAM" id="SSF57701">
    <property type="entry name" value="Zn2/Cys6 DNA-binding domain"/>
    <property type="match status" value="1"/>
</dbReference>
<keyword evidence="2" id="KW-0238">DNA-binding</keyword>
<comment type="caution">
    <text evidence="7">The sequence shown here is derived from an EMBL/GenBank/DDBJ whole genome shotgun (WGS) entry which is preliminary data.</text>
</comment>
<dbReference type="InterPro" id="IPR021858">
    <property type="entry name" value="Fun_TF"/>
</dbReference>
<reference evidence="7" key="1">
    <citation type="submission" date="2022-11" db="EMBL/GenBank/DDBJ databases">
        <authorList>
            <person name="Petersen C."/>
        </authorList>
    </citation>
    <scope>NUCLEOTIDE SEQUENCE</scope>
    <source>
        <strain evidence="7">IBT 21917</strain>
    </source>
</reference>
<dbReference type="CDD" id="cd12148">
    <property type="entry name" value="fungal_TF_MHR"/>
    <property type="match status" value="1"/>
</dbReference>
<evidence type="ECO:0000256" key="5">
    <source>
        <dbReference type="SAM" id="MobiDB-lite"/>
    </source>
</evidence>
<evidence type="ECO:0000256" key="3">
    <source>
        <dbReference type="ARBA" id="ARBA00023163"/>
    </source>
</evidence>
<evidence type="ECO:0000256" key="4">
    <source>
        <dbReference type="ARBA" id="ARBA00023242"/>
    </source>
</evidence>
<dbReference type="GO" id="GO:0003677">
    <property type="term" value="F:DNA binding"/>
    <property type="evidence" value="ECO:0007669"/>
    <property type="project" value="UniProtKB-KW"/>
</dbReference>
<keyword evidence="3" id="KW-0804">Transcription</keyword>
<dbReference type="PANTHER" id="PTHR38791">
    <property type="entry name" value="ZN(II)2CYS6 TRANSCRIPTION FACTOR (EUROFUNG)-RELATED-RELATED"/>
    <property type="match status" value="1"/>
</dbReference>
<dbReference type="InterPro" id="IPR001138">
    <property type="entry name" value="Zn2Cys6_DnaBD"/>
</dbReference>
<dbReference type="InterPro" id="IPR036864">
    <property type="entry name" value="Zn2-C6_fun-type_DNA-bd_sf"/>
</dbReference>
<dbReference type="PROSITE" id="PS00463">
    <property type="entry name" value="ZN2_CY6_FUNGAL_1"/>
    <property type="match status" value="1"/>
</dbReference>
<protein>
    <recommendedName>
        <fullName evidence="6">Zn(2)-C6 fungal-type domain-containing protein</fullName>
    </recommendedName>
</protein>
<dbReference type="InterPro" id="IPR053175">
    <property type="entry name" value="DHMBA_Reg_Transcription_Factor"/>
</dbReference>
<dbReference type="Pfam" id="PF11951">
    <property type="entry name" value="Fungal_trans_2"/>
    <property type="match status" value="1"/>
</dbReference>
<dbReference type="EMBL" id="JAPQKO010000008">
    <property type="protein sequence ID" value="KAJ5151742.1"/>
    <property type="molecule type" value="Genomic_DNA"/>
</dbReference>
<accession>A0A9W9HLP7</accession>
<evidence type="ECO:0000256" key="2">
    <source>
        <dbReference type="ARBA" id="ARBA00023125"/>
    </source>
</evidence>
<dbReference type="PANTHER" id="PTHR38791:SF5">
    <property type="entry name" value="TRANSCRIPTION FACTOR DBAG-RELATED"/>
    <property type="match status" value="1"/>
</dbReference>
<keyword evidence="4" id="KW-0539">Nucleus</keyword>
<keyword evidence="8" id="KW-1185">Reference proteome</keyword>
<keyword evidence="1" id="KW-0805">Transcription regulation</keyword>
<organism evidence="7 8">
    <name type="scientific">Penicillium capsulatum</name>
    <dbReference type="NCBI Taxonomy" id="69766"/>
    <lineage>
        <taxon>Eukaryota</taxon>
        <taxon>Fungi</taxon>
        <taxon>Dikarya</taxon>
        <taxon>Ascomycota</taxon>
        <taxon>Pezizomycotina</taxon>
        <taxon>Eurotiomycetes</taxon>
        <taxon>Eurotiomycetidae</taxon>
        <taxon>Eurotiales</taxon>
        <taxon>Aspergillaceae</taxon>
        <taxon>Penicillium</taxon>
    </lineage>
</organism>
<feature type="region of interest" description="Disordered" evidence="5">
    <location>
        <begin position="61"/>
        <end position="84"/>
    </location>
</feature>
<evidence type="ECO:0000313" key="7">
    <source>
        <dbReference type="EMBL" id="KAJ5151742.1"/>
    </source>
</evidence>
<dbReference type="Gene3D" id="4.10.240.10">
    <property type="entry name" value="Zn(2)-C6 fungal-type DNA-binding domain"/>
    <property type="match status" value="1"/>
</dbReference>
<dbReference type="SMART" id="SM00066">
    <property type="entry name" value="GAL4"/>
    <property type="match status" value="1"/>
</dbReference>
<dbReference type="PROSITE" id="PS50048">
    <property type="entry name" value="ZN2_CY6_FUNGAL_2"/>
    <property type="match status" value="1"/>
</dbReference>
<dbReference type="CDD" id="cd00067">
    <property type="entry name" value="GAL4"/>
    <property type="match status" value="1"/>
</dbReference>
<proteinExistence type="predicted"/>
<reference evidence="7" key="2">
    <citation type="journal article" date="2023" name="IMA Fungus">
        <title>Comparative genomic study of the Penicillium genus elucidates a diverse pangenome and 15 lateral gene transfer events.</title>
        <authorList>
            <person name="Petersen C."/>
            <person name="Sorensen T."/>
            <person name="Nielsen M.R."/>
            <person name="Sondergaard T.E."/>
            <person name="Sorensen J.L."/>
            <person name="Fitzpatrick D.A."/>
            <person name="Frisvad J.C."/>
            <person name="Nielsen K.L."/>
        </authorList>
    </citation>
    <scope>NUCLEOTIDE SEQUENCE</scope>
    <source>
        <strain evidence="7">IBT 21917</strain>
    </source>
</reference>
<feature type="domain" description="Zn(2)-C6 fungal-type" evidence="6">
    <location>
        <begin position="10"/>
        <end position="38"/>
    </location>
</feature>
<gene>
    <name evidence="7" type="ORF">N7492_010037</name>
</gene>
<sequence length="610" mass="67575">MVYCGKPSKGCGHCRSRKIRCDQLRPACSQCIRTHRECPGYRDQLSLMFRDENKSVLRKVSSTGDADLSKPKRSSTRSLRTASLKRTSNAITRGSLSGKSASNAAASSVPCANSRDVDLLQVIAGDPWQIPPEIHPSAVPCQNQAISFYLQSNAIPGNFWWGDSLVKILNEPGNACKQALQASMTAVASAMMCRVRKADSMQQLARKEYFSAITLLNSALSNPRESRTNQTLAAIILLAIYELITSSAAKDVEVWTNHIKGATAILELRGIEQMSTETGRQLFMHLRSQIMISCLQRDVRLPESIFQYSEFAKAVQPSDAYVHDIAIITGRLTCLRADIKAGLVMDPQEIISLASDIESELNAWHAALPSDVQFDIVPIPQDDYLFLDRCRGLAPYDDLYHLYPSTWAANVWNQYRCTRILLSEILLSQIRLESEALGWFSDEAHWRLQFLQDTIRGLSVDMCRAVPYLLCAHRDFSPDCPPPESYMGGMILMWPMFLAGIVEGPTHPQRLFALRCLRVIGHATGLEQAFAVMHIVAADPGILNDMTEDDGGLIGEIPGVNSPVETLSPKTPPPNSLSITPVNSNKNYFMAAVHSESNGTMCVTDFDLYN</sequence>
<evidence type="ECO:0000313" key="8">
    <source>
        <dbReference type="Proteomes" id="UP001146351"/>
    </source>
</evidence>
<evidence type="ECO:0000259" key="6">
    <source>
        <dbReference type="PROSITE" id="PS50048"/>
    </source>
</evidence>